<reference evidence="2" key="1">
    <citation type="submission" date="2021-07" db="EMBL/GenBank/DDBJ databases">
        <title>Draft genome of Mortierella alpina, strain LL118, isolated from an aspen leaf litter sample.</title>
        <authorList>
            <person name="Yang S."/>
            <person name="Vinatzer B.A."/>
        </authorList>
    </citation>
    <scope>NUCLEOTIDE SEQUENCE</scope>
    <source>
        <strain evidence="2">LL118</strain>
    </source>
</reference>
<keyword evidence="1" id="KW-0175">Coiled coil</keyword>
<name>A0A9P8A1E6_MORAP</name>
<dbReference type="AlphaFoldDB" id="A0A9P8A1E6"/>
<evidence type="ECO:0008006" key="4">
    <source>
        <dbReference type="Google" id="ProtNLM"/>
    </source>
</evidence>
<sequence>MVYYVDGYPALEKQDAHRIREERTIETIKTAQAAIENLNERVQQGTLQTKELFKNVNKNLLDVVLSQDSDFFAYDSVKILWRPVGKRDEVKIFEYSTAAVLLKTDLSSTKFTELACVSSNDCNKNFRIWGSPETTNRATLVQEYLESPIVIWRDQDDIDFTAPILVFTTMTQEIAVPVGTASDPPFTAQSDLPPMDHATLPMSFQVLCKEYESIKEQHAKIKAQKRMTSSGKR</sequence>
<dbReference type="InterPro" id="IPR029060">
    <property type="entry name" value="PIN-like_dom_sf"/>
</dbReference>
<organism evidence="2 3">
    <name type="scientific">Mortierella alpina</name>
    <name type="common">Oleaginous fungus</name>
    <name type="synonym">Mortierella renispora</name>
    <dbReference type="NCBI Taxonomy" id="64518"/>
    <lineage>
        <taxon>Eukaryota</taxon>
        <taxon>Fungi</taxon>
        <taxon>Fungi incertae sedis</taxon>
        <taxon>Mucoromycota</taxon>
        <taxon>Mortierellomycotina</taxon>
        <taxon>Mortierellomycetes</taxon>
        <taxon>Mortierellales</taxon>
        <taxon>Mortierellaceae</taxon>
        <taxon>Mortierella</taxon>
    </lineage>
</organism>
<feature type="coiled-coil region" evidence="1">
    <location>
        <begin position="21"/>
        <end position="48"/>
    </location>
</feature>
<evidence type="ECO:0000256" key="1">
    <source>
        <dbReference type="SAM" id="Coils"/>
    </source>
</evidence>
<evidence type="ECO:0000313" key="2">
    <source>
        <dbReference type="EMBL" id="KAG9321060.1"/>
    </source>
</evidence>
<accession>A0A9P8A1E6</accession>
<gene>
    <name evidence="2" type="ORF">KVV02_000674</name>
</gene>
<protein>
    <recommendedName>
        <fullName evidence="4">PIN domain-containing protein</fullName>
    </recommendedName>
</protein>
<dbReference type="EMBL" id="JAIFTL010000234">
    <property type="protein sequence ID" value="KAG9321060.1"/>
    <property type="molecule type" value="Genomic_DNA"/>
</dbReference>
<evidence type="ECO:0000313" key="3">
    <source>
        <dbReference type="Proteomes" id="UP000717515"/>
    </source>
</evidence>
<comment type="caution">
    <text evidence="2">The sequence shown here is derived from an EMBL/GenBank/DDBJ whole genome shotgun (WGS) entry which is preliminary data.</text>
</comment>
<proteinExistence type="predicted"/>
<dbReference type="Proteomes" id="UP000717515">
    <property type="component" value="Unassembled WGS sequence"/>
</dbReference>
<dbReference type="SUPFAM" id="SSF88723">
    <property type="entry name" value="PIN domain-like"/>
    <property type="match status" value="1"/>
</dbReference>